<organism evidence="1 2">
    <name type="scientific">Hirschia litorea</name>
    <dbReference type="NCBI Taxonomy" id="1199156"/>
    <lineage>
        <taxon>Bacteria</taxon>
        <taxon>Pseudomonadati</taxon>
        <taxon>Pseudomonadota</taxon>
        <taxon>Alphaproteobacteria</taxon>
        <taxon>Hyphomonadales</taxon>
        <taxon>Hyphomonadaceae</taxon>
        <taxon>Hirschia</taxon>
    </lineage>
</organism>
<dbReference type="Proteomes" id="UP001596492">
    <property type="component" value="Unassembled WGS sequence"/>
</dbReference>
<name>A0ABW2IM99_9PROT</name>
<dbReference type="CDD" id="cd17033">
    <property type="entry name" value="DR1245-like"/>
    <property type="match status" value="1"/>
</dbReference>
<evidence type="ECO:0000313" key="1">
    <source>
        <dbReference type="EMBL" id="MFC7292003.1"/>
    </source>
</evidence>
<reference evidence="2" key="1">
    <citation type="journal article" date="2019" name="Int. J. Syst. Evol. Microbiol.">
        <title>The Global Catalogue of Microorganisms (GCM) 10K type strain sequencing project: providing services to taxonomists for standard genome sequencing and annotation.</title>
        <authorList>
            <consortium name="The Broad Institute Genomics Platform"/>
            <consortium name="The Broad Institute Genome Sequencing Center for Infectious Disease"/>
            <person name="Wu L."/>
            <person name="Ma J."/>
        </authorList>
    </citation>
    <scope>NUCLEOTIDE SEQUENCE [LARGE SCALE GENOMIC DNA]</scope>
    <source>
        <strain evidence="2">CCUG 51308</strain>
    </source>
</reference>
<dbReference type="EMBL" id="JBHTBR010000005">
    <property type="protein sequence ID" value="MFC7292003.1"/>
    <property type="molecule type" value="Genomic_DNA"/>
</dbReference>
<dbReference type="InterPro" id="IPR019660">
    <property type="entry name" value="Put_sensory_transdc_reg_YbjN"/>
</dbReference>
<sequence length="167" mass="18601">MSALSSLQYDANDDVLEVIEQCLNSAEWGAERNDEMSVNCAAPTRWGECGGMFMLRNEPRAVHFSLSADMRAPATRRAAVLELLSMVNERLWMGHFEHWAEEGVIMYRHTLPLLDREAPERGEVAALMSAAAEAIEKFLPAFNFVIWAGKTPKDALKVAVFDTLGEA</sequence>
<gene>
    <name evidence="1" type="ORF">ACFQS8_10280</name>
</gene>
<evidence type="ECO:0000313" key="2">
    <source>
        <dbReference type="Proteomes" id="UP001596492"/>
    </source>
</evidence>
<keyword evidence="2" id="KW-1185">Reference proteome</keyword>
<accession>A0ABW2IM99</accession>
<comment type="caution">
    <text evidence="1">The sequence shown here is derived from an EMBL/GenBank/DDBJ whole genome shotgun (WGS) entry which is preliminary data.</text>
</comment>
<protein>
    <submittedName>
        <fullName evidence="1">YbjN domain-containing protein</fullName>
    </submittedName>
</protein>
<dbReference type="Pfam" id="PF10722">
    <property type="entry name" value="YbjN"/>
    <property type="match status" value="1"/>
</dbReference>
<proteinExistence type="predicted"/>
<dbReference type="RefSeq" id="WP_382167246.1">
    <property type="nucleotide sequence ID" value="NZ_JBHTBR010000005.1"/>
</dbReference>